<proteinExistence type="inferred from homology"/>
<evidence type="ECO:0000256" key="4">
    <source>
        <dbReference type="ARBA" id="ARBA00023002"/>
    </source>
</evidence>
<dbReference type="Proteomes" id="UP001597231">
    <property type="component" value="Unassembled WGS sequence"/>
</dbReference>
<dbReference type="NCBIfam" id="TIGR00557">
    <property type="entry name" value="pdxA"/>
    <property type="match status" value="1"/>
</dbReference>
<evidence type="ECO:0000256" key="3">
    <source>
        <dbReference type="ARBA" id="ARBA00022723"/>
    </source>
</evidence>
<keyword evidence="7" id="KW-1185">Reference proteome</keyword>
<evidence type="ECO:0000313" key="6">
    <source>
        <dbReference type="EMBL" id="MFD1204677.1"/>
    </source>
</evidence>
<evidence type="ECO:0000313" key="7">
    <source>
        <dbReference type="Proteomes" id="UP001597231"/>
    </source>
</evidence>
<protein>
    <submittedName>
        <fullName evidence="6">4-hydroxythreonine-4-phosphate dehydrogenase PdxA</fullName>
    </submittedName>
</protein>
<evidence type="ECO:0000256" key="1">
    <source>
        <dbReference type="ARBA" id="ARBA00001968"/>
    </source>
</evidence>
<dbReference type="NCBIfam" id="NF002992">
    <property type="entry name" value="PRK03743.1"/>
    <property type="match status" value="1"/>
</dbReference>
<comment type="cofactor">
    <cofactor evidence="1">
        <name>a divalent metal cation</name>
        <dbReference type="ChEBI" id="CHEBI:60240"/>
    </cofactor>
</comment>
<sequence length="343" mass="37149">MKDVFELTNERKIIAIPMGDAAGIGPEITVKSLSKEEIYGMCSPLVVGDADVIKKAIEVTGVALNVNIVSAPQEGKYEFGTVDVLDMNNIDIDALQPGEVQAQCGQAAFEFIKKSVELAMDGKVAALATTPINKESLKAANVPYIGHTEMLEDLGGAPDPLTMFQVNGMRIFFLTRHVSLKEAISQMTKERVRDYLNRCDLALQRLGVENRKLAVAGLNPHSGEGGLFGMEEVNEIGPGIEAAKKDGIDAYGPVPADSVFFQALNGKYDAVLSLYHDQGHIAAKMTDFHRTISITNGLPFLRTSVDHGTAFDIAWKNIAASVSMEECIKLAAEYAPKFTRESL</sequence>
<keyword evidence="5" id="KW-0520">NAD</keyword>
<comment type="similarity">
    <text evidence="2">Belongs to the PdxA family. PdxA2 subfamily.</text>
</comment>
<dbReference type="SUPFAM" id="SSF53659">
    <property type="entry name" value="Isocitrate/Isopropylmalate dehydrogenase-like"/>
    <property type="match status" value="1"/>
</dbReference>
<dbReference type="InterPro" id="IPR005255">
    <property type="entry name" value="PdxA_fam"/>
</dbReference>
<dbReference type="PANTHER" id="PTHR30004:SF6">
    <property type="entry name" value="D-THREONATE 4-PHOSPHATE DEHYDROGENASE"/>
    <property type="match status" value="1"/>
</dbReference>
<gene>
    <name evidence="6" type="primary">pdxA</name>
    <name evidence="6" type="ORF">ACFQ38_06065</name>
</gene>
<evidence type="ECO:0000256" key="5">
    <source>
        <dbReference type="ARBA" id="ARBA00023027"/>
    </source>
</evidence>
<organism evidence="6 7">
    <name type="scientific">Sporosarcina contaminans</name>
    <dbReference type="NCBI Taxonomy" id="633403"/>
    <lineage>
        <taxon>Bacteria</taxon>
        <taxon>Bacillati</taxon>
        <taxon>Bacillota</taxon>
        <taxon>Bacilli</taxon>
        <taxon>Bacillales</taxon>
        <taxon>Caryophanaceae</taxon>
        <taxon>Sporosarcina</taxon>
    </lineage>
</organism>
<dbReference type="PANTHER" id="PTHR30004">
    <property type="entry name" value="4-HYDROXYTHREONINE-4-PHOSPHATE DEHYDROGENASE"/>
    <property type="match status" value="1"/>
</dbReference>
<reference evidence="7" key="1">
    <citation type="journal article" date="2019" name="Int. J. Syst. Evol. Microbiol.">
        <title>The Global Catalogue of Microorganisms (GCM) 10K type strain sequencing project: providing services to taxonomists for standard genome sequencing and annotation.</title>
        <authorList>
            <consortium name="The Broad Institute Genomics Platform"/>
            <consortium name="The Broad Institute Genome Sequencing Center for Infectious Disease"/>
            <person name="Wu L."/>
            <person name="Ma J."/>
        </authorList>
    </citation>
    <scope>NUCLEOTIDE SEQUENCE [LARGE SCALE GENOMIC DNA]</scope>
    <source>
        <strain evidence="7">CCUG 53915</strain>
    </source>
</reference>
<dbReference type="Gene3D" id="3.40.718.10">
    <property type="entry name" value="Isopropylmalate Dehydrogenase"/>
    <property type="match status" value="1"/>
</dbReference>
<dbReference type="EMBL" id="JBHTLT010000028">
    <property type="protein sequence ID" value="MFD1204677.1"/>
    <property type="molecule type" value="Genomic_DNA"/>
</dbReference>
<keyword evidence="4" id="KW-0560">Oxidoreductase</keyword>
<keyword evidence="3" id="KW-0479">Metal-binding</keyword>
<comment type="caution">
    <text evidence="6">The sequence shown here is derived from an EMBL/GenBank/DDBJ whole genome shotgun (WGS) entry which is preliminary data.</text>
</comment>
<evidence type="ECO:0000256" key="2">
    <source>
        <dbReference type="ARBA" id="ARBA00009464"/>
    </source>
</evidence>
<dbReference type="Pfam" id="PF04166">
    <property type="entry name" value="PdxA"/>
    <property type="match status" value="1"/>
</dbReference>
<accession>A0ABW3TWA3</accession>
<name>A0ABW3TWA3_9BACL</name>
<dbReference type="RefSeq" id="WP_336824635.1">
    <property type="nucleotide sequence ID" value="NZ_JBHTLT010000028.1"/>
</dbReference>